<keyword evidence="3" id="KW-1185">Reference proteome</keyword>
<feature type="region of interest" description="Disordered" evidence="1">
    <location>
        <begin position="23"/>
        <end position="43"/>
    </location>
</feature>
<gene>
    <name evidence="2" type="ORF">SAMN05428971_3004</name>
</gene>
<proteinExistence type="predicted"/>
<organism evidence="2 3">
    <name type="scientific">Candidatus Pantoea varia</name>
    <dbReference type="NCBI Taxonomy" id="1881036"/>
    <lineage>
        <taxon>Bacteria</taxon>
        <taxon>Pseudomonadati</taxon>
        <taxon>Pseudomonadota</taxon>
        <taxon>Gammaproteobacteria</taxon>
        <taxon>Enterobacterales</taxon>
        <taxon>Erwiniaceae</taxon>
        <taxon>Pantoea</taxon>
    </lineage>
</organism>
<sequence length="43" mass="4643">MDIRTIFISAVMAVSLLWIGASDNRSSPLTAEPVKSVLSKLQP</sequence>
<dbReference type="AlphaFoldDB" id="A0A1I5ELW6"/>
<dbReference type="Proteomes" id="UP000198968">
    <property type="component" value="Unassembled WGS sequence"/>
</dbReference>
<name>A0A1I5ELW6_9GAMM</name>
<accession>A0A1I5ELW6</accession>
<protein>
    <submittedName>
        <fullName evidence="2">Uncharacterized protein</fullName>
    </submittedName>
</protein>
<evidence type="ECO:0000313" key="2">
    <source>
        <dbReference type="EMBL" id="SFO12507.1"/>
    </source>
</evidence>
<evidence type="ECO:0000313" key="3">
    <source>
        <dbReference type="Proteomes" id="UP000198968"/>
    </source>
</evidence>
<evidence type="ECO:0000256" key="1">
    <source>
        <dbReference type="SAM" id="MobiDB-lite"/>
    </source>
</evidence>
<reference evidence="3" key="1">
    <citation type="submission" date="2016-10" db="EMBL/GenBank/DDBJ databases">
        <authorList>
            <person name="Varghese N."/>
            <person name="Submissions S."/>
        </authorList>
    </citation>
    <scope>NUCLEOTIDE SEQUENCE [LARGE SCALE GENOMIC DNA]</scope>
    <source>
        <strain evidence="3">OV426</strain>
    </source>
</reference>
<dbReference type="EMBL" id="FOVG01000003">
    <property type="protein sequence ID" value="SFO12507.1"/>
    <property type="molecule type" value="Genomic_DNA"/>
</dbReference>